<name>A0A1W2M1M9_9PSEU</name>
<dbReference type="Proteomes" id="UP000076660">
    <property type="component" value="Unassembled WGS sequence"/>
</dbReference>
<dbReference type="PANTHER" id="PTHR10668:SF105">
    <property type="entry name" value="DEHYDROGENASE-RELATED"/>
    <property type="match status" value="1"/>
</dbReference>
<dbReference type="OrthoDB" id="833207at2"/>
<proteinExistence type="predicted"/>
<dbReference type="Gene3D" id="3.50.50.60">
    <property type="entry name" value="FAD/NAD(P)-binding domain"/>
    <property type="match status" value="2"/>
</dbReference>
<evidence type="ECO:0000313" key="1">
    <source>
        <dbReference type="EMBL" id="ONF73717.1"/>
    </source>
</evidence>
<evidence type="ECO:0000313" key="2">
    <source>
        <dbReference type="Proteomes" id="UP000076660"/>
    </source>
</evidence>
<accession>A0A1W2M1M9</accession>
<protein>
    <submittedName>
        <fullName evidence="1">FAD-dependent oxidoreductase</fullName>
    </submittedName>
</protein>
<sequence length="470" mass="49232">MTTAVVVGSGPNGLAAAVTLAKAGLQVTVIEAAHVVGGGTRSSELTLPGLIHDECSGFHPLAVDTPFSREADLHSHGLRWLWPEVQYSHPLDGGRGAAALRSVGDTALGLGDDARRWRQVFGPLTENFDRITEDFLRPMLHVPAHPLVLARFGLLSSLPASVLASRWSTPEARALYAGVAAHAMRPLSSPMSSAIGVALGTAAHAYGWPVAEGGSAAISAAMVAALESHGGKVLTGTTVRTLAELGEPDVVMLDVAPSAAVSIVGDRLPGRVRRALSRYRHGPGVFKVEFAVDGEVPWRHEDSRRAGTVHIGGSVEEIAAAEREVARGGMPERPFVLVGQQYLADPSRSKDGKNPLYAYAHVPAGYTGDATAAIERQIERFAPGFKDRVLARHVRSAVQMEEHNPNYIGGDVVTGANSPLQLVFRPRVTLNPYAVGVPGVYLCSAATPPGAGAHGMCGYNAAKAALAGLS</sequence>
<dbReference type="EMBL" id="LQMT02000007">
    <property type="protein sequence ID" value="ONF73717.1"/>
    <property type="molecule type" value="Genomic_DNA"/>
</dbReference>
<reference evidence="1 2" key="1">
    <citation type="submission" date="2016-12" db="EMBL/GenBank/DDBJ databases">
        <title>Amycolatopsis keratiniphila subsp. keratiniphila genome sequencing and assembly.</title>
        <authorList>
            <person name="Mayilraj S."/>
            <person name="Kaur N."/>
        </authorList>
    </citation>
    <scope>NUCLEOTIDE SEQUENCE [LARGE SCALE GENOMIC DNA]</scope>
    <source>
        <strain evidence="1 2">DSM 44409</strain>
    </source>
</reference>
<dbReference type="AlphaFoldDB" id="A0A1W2M1M9"/>
<dbReference type="Pfam" id="PF13450">
    <property type="entry name" value="NAD_binding_8"/>
    <property type="match status" value="1"/>
</dbReference>
<dbReference type="InterPro" id="IPR036188">
    <property type="entry name" value="FAD/NAD-bd_sf"/>
</dbReference>
<dbReference type="RefSeq" id="WP_063274842.1">
    <property type="nucleotide sequence ID" value="NZ_LQMT02000007.1"/>
</dbReference>
<dbReference type="SUPFAM" id="SSF51905">
    <property type="entry name" value="FAD/NAD(P)-binding domain"/>
    <property type="match status" value="1"/>
</dbReference>
<organism evidence="1 2">
    <name type="scientific">Amycolatopsis keratiniphila subsp. keratiniphila</name>
    <dbReference type="NCBI Taxonomy" id="227715"/>
    <lineage>
        <taxon>Bacteria</taxon>
        <taxon>Bacillati</taxon>
        <taxon>Actinomycetota</taxon>
        <taxon>Actinomycetes</taxon>
        <taxon>Pseudonocardiales</taxon>
        <taxon>Pseudonocardiaceae</taxon>
        <taxon>Amycolatopsis</taxon>
        <taxon>Amycolatopsis japonica group</taxon>
    </lineage>
</organism>
<gene>
    <name evidence="1" type="ORF">AVR91_0206325</name>
</gene>
<dbReference type="PANTHER" id="PTHR10668">
    <property type="entry name" value="PHYTOENE DEHYDROGENASE"/>
    <property type="match status" value="1"/>
</dbReference>
<comment type="caution">
    <text evidence="1">The sequence shown here is derived from an EMBL/GenBank/DDBJ whole genome shotgun (WGS) entry which is preliminary data.</text>
</comment>